<feature type="domain" description="DUF6533" evidence="2">
    <location>
        <begin position="27"/>
        <end position="66"/>
    </location>
</feature>
<organism evidence="3 4">
    <name type="scientific">Serendipita indica (strain DSM 11827)</name>
    <name type="common">Root endophyte fungus</name>
    <name type="synonym">Piriformospora indica</name>
    <dbReference type="NCBI Taxonomy" id="1109443"/>
    <lineage>
        <taxon>Eukaryota</taxon>
        <taxon>Fungi</taxon>
        <taxon>Dikarya</taxon>
        <taxon>Basidiomycota</taxon>
        <taxon>Agaricomycotina</taxon>
        <taxon>Agaricomycetes</taxon>
        <taxon>Sebacinales</taxon>
        <taxon>Serendipitaceae</taxon>
        <taxon>Serendipita</taxon>
    </lineage>
</organism>
<sequence length="109" mass="12155">MASPAQAESFPPAEVVFLAPNLQAASYITVAAFVVWLWDIMLKFDVEVSLIWTREGAVAKTFYILATKIRYAPILVLLPIVSMTNPIRSYPISTRLHVPNLLWFCGADS</sequence>
<accession>G4TUE3</accession>
<dbReference type="EMBL" id="CAFZ01000375">
    <property type="protein sequence ID" value="CCA74936.1"/>
    <property type="molecule type" value="Genomic_DNA"/>
</dbReference>
<dbReference type="Pfam" id="PF20151">
    <property type="entry name" value="DUF6533"/>
    <property type="match status" value="1"/>
</dbReference>
<keyword evidence="4" id="KW-1185">Reference proteome</keyword>
<keyword evidence="1" id="KW-0472">Membrane</keyword>
<protein>
    <recommendedName>
        <fullName evidence="2">DUF6533 domain-containing protein</fullName>
    </recommendedName>
</protein>
<dbReference type="OrthoDB" id="2958007at2759"/>
<evidence type="ECO:0000259" key="2">
    <source>
        <dbReference type="Pfam" id="PF20151"/>
    </source>
</evidence>
<feature type="transmembrane region" description="Helical" evidence="1">
    <location>
        <begin position="24"/>
        <end position="42"/>
    </location>
</feature>
<name>G4TUE3_SERID</name>
<dbReference type="Proteomes" id="UP000007148">
    <property type="component" value="Unassembled WGS sequence"/>
</dbReference>
<gene>
    <name evidence="3" type="ORF">PIIN_08916</name>
</gene>
<evidence type="ECO:0000256" key="1">
    <source>
        <dbReference type="SAM" id="Phobius"/>
    </source>
</evidence>
<dbReference type="AlphaFoldDB" id="G4TUE3"/>
<evidence type="ECO:0000313" key="3">
    <source>
        <dbReference type="EMBL" id="CCA74936.1"/>
    </source>
</evidence>
<reference evidence="3 4" key="1">
    <citation type="journal article" date="2011" name="PLoS Pathog.">
        <title>Endophytic Life Strategies Decoded by Genome and Transcriptome Analyses of the Mutualistic Root Symbiont Piriformospora indica.</title>
        <authorList>
            <person name="Zuccaro A."/>
            <person name="Lahrmann U."/>
            <person name="Guldener U."/>
            <person name="Langen G."/>
            <person name="Pfiffi S."/>
            <person name="Biedenkopf D."/>
            <person name="Wong P."/>
            <person name="Samans B."/>
            <person name="Grimm C."/>
            <person name="Basiewicz M."/>
            <person name="Murat C."/>
            <person name="Martin F."/>
            <person name="Kogel K.H."/>
        </authorList>
    </citation>
    <scope>NUCLEOTIDE SEQUENCE [LARGE SCALE GENOMIC DNA]</scope>
    <source>
        <strain evidence="3 4">DSM 11827</strain>
    </source>
</reference>
<evidence type="ECO:0000313" key="4">
    <source>
        <dbReference type="Proteomes" id="UP000007148"/>
    </source>
</evidence>
<comment type="caution">
    <text evidence="3">The sequence shown here is derived from an EMBL/GenBank/DDBJ whole genome shotgun (WGS) entry which is preliminary data.</text>
</comment>
<dbReference type="InterPro" id="IPR045340">
    <property type="entry name" value="DUF6533"/>
</dbReference>
<dbReference type="HOGENOM" id="CLU_176460_0_0_1"/>
<proteinExistence type="predicted"/>
<keyword evidence="1" id="KW-1133">Transmembrane helix</keyword>
<dbReference type="InParanoid" id="G4TUE3"/>
<keyword evidence="1" id="KW-0812">Transmembrane</keyword>